<organism evidence="10">
    <name type="scientific">Oikopleura dioica</name>
    <name type="common">Tunicate</name>
    <dbReference type="NCBI Taxonomy" id="34765"/>
    <lineage>
        <taxon>Eukaryota</taxon>
        <taxon>Metazoa</taxon>
        <taxon>Chordata</taxon>
        <taxon>Tunicata</taxon>
        <taxon>Appendicularia</taxon>
        <taxon>Copelata</taxon>
        <taxon>Oikopleuridae</taxon>
        <taxon>Oikopleura</taxon>
    </lineage>
</organism>
<dbReference type="PANTHER" id="PTHR45874:SF8">
    <property type="entry name" value="PROTEIN CBG23031"/>
    <property type="match status" value="1"/>
</dbReference>
<proteinExistence type="inferred from homology"/>
<sequence>MESYEESHGQSRTFNYPANRPEVDQNAQSLPVTDPTVQLPHDSLQKTALANDYDQKTAFHPAFFNIKHDPQASLAAMASNYHNPSFFQACMNSYYSPTGLMPGPGQFEQWNFHDQLQIPAFHPSNKLKEENKTRRVTSLTSSHLKSVEELVKKSTSSRQHPLDVIDDAPHGKGLSKADLSANARKKRRPYTKQQIAELEKEYMSSTYIAREKRQELGDRLNLSDRQVKVWFQNRRMKEKKLQRLVQRGQNNFYTQPTQMLNTAMDTFY</sequence>
<gene>
    <name evidence="10" type="ORF">GSOID_T00024958001</name>
</gene>
<feature type="domain" description="Homeobox" evidence="9">
    <location>
        <begin position="181"/>
        <end position="241"/>
    </location>
</feature>
<dbReference type="Proteomes" id="UP000011014">
    <property type="component" value="Unassembled WGS sequence"/>
</dbReference>
<comment type="similarity">
    <text evidence="2">Belongs to the Abd-B homeobox family.</text>
</comment>
<keyword evidence="3 6" id="KW-0238">DNA-binding</keyword>
<feature type="compositionally biased region" description="Basic and acidic residues" evidence="8">
    <location>
        <begin position="160"/>
        <end position="170"/>
    </location>
</feature>
<dbReference type="PROSITE" id="PS50071">
    <property type="entry name" value="HOMEOBOX_2"/>
    <property type="match status" value="1"/>
</dbReference>
<dbReference type="InterPro" id="IPR046333">
    <property type="entry name" value="HXA10/ABDB-like"/>
</dbReference>
<evidence type="ECO:0000256" key="4">
    <source>
        <dbReference type="ARBA" id="ARBA00023155"/>
    </source>
</evidence>
<evidence type="ECO:0000256" key="3">
    <source>
        <dbReference type="ARBA" id="ARBA00023125"/>
    </source>
</evidence>
<feature type="DNA-binding region" description="Homeobox" evidence="6">
    <location>
        <begin position="183"/>
        <end position="242"/>
    </location>
</feature>
<dbReference type="InterPro" id="IPR001356">
    <property type="entry name" value="HD"/>
</dbReference>
<evidence type="ECO:0000256" key="7">
    <source>
        <dbReference type="RuleBase" id="RU000682"/>
    </source>
</evidence>
<evidence type="ECO:0000256" key="2">
    <source>
        <dbReference type="ARBA" id="ARBA00006317"/>
    </source>
</evidence>
<keyword evidence="4 6" id="KW-0371">Homeobox</keyword>
<name>E4YHE6_OIKDI</name>
<dbReference type="GO" id="GO:0003677">
    <property type="term" value="F:DNA binding"/>
    <property type="evidence" value="ECO:0007669"/>
    <property type="project" value="UniProtKB-UniRule"/>
</dbReference>
<accession>E4YHE6</accession>
<reference evidence="10" key="1">
    <citation type="journal article" date="2010" name="Science">
        <title>Plasticity of animal genome architecture unmasked by rapid evolution of a pelagic tunicate.</title>
        <authorList>
            <person name="Denoeud F."/>
            <person name="Henriet S."/>
            <person name="Mungpakdee S."/>
            <person name="Aury J.M."/>
            <person name="Da Silva C."/>
            <person name="Brinkmann H."/>
            <person name="Mikhaleva J."/>
            <person name="Olsen L.C."/>
            <person name="Jubin C."/>
            <person name="Canestro C."/>
            <person name="Bouquet J.M."/>
            <person name="Danks G."/>
            <person name="Poulain J."/>
            <person name="Campsteijn C."/>
            <person name="Adamski M."/>
            <person name="Cross I."/>
            <person name="Yadetie F."/>
            <person name="Muffato M."/>
            <person name="Louis A."/>
            <person name="Butcher S."/>
            <person name="Tsagkogeorga G."/>
            <person name="Konrad A."/>
            <person name="Singh S."/>
            <person name="Jensen M.F."/>
            <person name="Cong E.H."/>
            <person name="Eikeseth-Otteraa H."/>
            <person name="Noel B."/>
            <person name="Anthouard V."/>
            <person name="Porcel B.M."/>
            <person name="Kachouri-Lafond R."/>
            <person name="Nishino A."/>
            <person name="Ugolini M."/>
            <person name="Chourrout P."/>
            <person name="Nishida H."/>
            <person name="Aasland R."/>
            <person name="Huzurbazar S."/>
            <person name="Westhof E."/>
            <person name="Delsuc F."/>
            <person name="Lehrach H."/>
            <person name="Reinhardt R."/>
            <person name="Weissenbach J."/>
            <person name="Roy S.W."/>
            <person name="Artiguenave F."/>
            <person name="Postlethwait J.H."/>
            <person name="Manak J.R."/>
            <person name="Thompson E.M."/>
            <person name="Jaillon O."/>
            <person name="Du Pasquier L."/>
            <person name="Boudinot P."/>
            <person name="Liberles D.A."/>
            <person name="Volff J.N."/>
            <person name="Philippe H."/>
            <person name="Lenhard B."/>
            <person name="Roest Crollius H."/>
            <person name="Wincker P."/>
            <person name="Chourrout D."/>
        </authorList>
    </citation>
    <scope>NUCLEOTIDE SEQUENCE [LARGE SCALE GENOMIC DNA]</scope>
</reference>
<feature type="region of interest" description="Disordered" evidence="8">
    <location>
        <begin position="1"/>
        <end position="22"/>
    </location>
</feature>
<feature type="region of interest" description="Disordered" evidence="8">
    <location>
        <begin position="152"/>
        <end position="175"/>
    </location>
</feature>
<keyword evidence="5 6" id="KW-0539">Nucleus</keyword>
<dbReference type="InterPro" id="IPR020479">
    <property type="entry name" value="HD_metazoa"/>
</dbReference>
<dbReference type="InterPro" id="IPR009057">
    <property type="entry name" value="Homeodomain-like_sf"/>
</dbReference>
<evidence type="ECO:0000256" key="8">
    <source>
        <dbReference type="SAM" id="MobiDB-lite"/>
    </source>
</evidence>
<dbReference type="PANTHER" id="PTHR45874">
    <property type="entry name" value="HOMEOBOX PROTEIN ABDOMINAL-B"/>
    <property type="match status" value="1"/>
</dbReference>
<evidence type="ECO:0000313" key="10">
    <source>
        <dbReference type="EMBL" id="CBY34920.1"/>
    </source>
</evidence>
<evidence type="ECO:0000256" key="6">
    <source>
        <dbReference type="PROSITE-ProRule" id="PRU00108"/>
    </source>
</evidence>
<evidence type="ECO:0000256" key="5">
    <source>
        <dbReference type="ARBA" id="ARBA00023242"/>
    </source>
</evidence>
<evidence type="ECO:0000256" key="1">
    <source>
        <dbReference type="ARBA" id="ARBA00004123"/>
    </source>
</evidence>
<dbReference type="SUPFAM" id="SSF46689">
    <property type="entry name" value="Homeodomain-like"/>
    <property type="match status" value="1"/>
</dbReference>
<dbReference type="GO" id="GO:0005634">
    <property type="term" value="C:nucleus"/>
    <property type="evidence" value="ECO:0007669"/>
    <property type="project" value="UniProtKB-SubCell"/>
</dbReference>
<dbReference type="PRINTS" id="PR00024">
    <property type="entry name" value="HOMEOBOX"/>
</dbReference>
<evidence type="ECO:0000259" key="9">
    <source>
        <dbReference type="PROSITE" id="PS50071"/>
    </source>
</evidence>
<dbReference type="Gene3D" id="1.10.10.60">
    <property type="entry name" value="Homeodomain-like"/>
    <property type="match status" value="1"/>
</dbReference>
<protein>
    <recommendedName>
        <fullName evidence="9">Homeobox domain-containing protein</fullName>
    </recommendedName>
</protein>
<dbReference type="CDD" id="cd00086">
    <property type="entry name" value="homeodomain"/>
    <property type="match status" value="1"/>
</dbReference>
<dbReference type="AlphaFoldDB" id="E4YHE6"/>
<dbReference type="EMBL" id="FN654560">
    <property type="protein sequence ID" value="CBY34920.1"/>
    <property type="molecule type" value="Genomic_DNA"/>
</dbReference>
<dbReference type="Pfam" id="PF00046">
    <property type="entry name" value="Homeodomain"/>
    <property type="match status" value="1"/>
</dbReference>
<dbReference type="SMART" id="SM00389">
    <property type="entry name" value="HOX"/>
    <property type="match status" value="1"/>
</dbReference>
<comment type="subcellular location">
    <subcellularLocation>
        <location evidence="1 6 7">Nucleus</location>
    </subcellularLocation>
</comment>